<organism evidence="1 2">
    <name type="scientific">Penicillium thymicola</name>
    <dbReference type="NCBI Taxonomy" id="293382"/>
    <lineage>
        <taxon>Eukaryota</taxon>
        <taxon>Fungi</taxon>
        <taxon>Dikarya</taxon>
        <taxon>Ascomycota</taxon>
        <taxon>Pezizomycotina</taxon>
        <taxon>Eurotiomycetes</taxon>
        <taxon>Eurotiomycetidae</taxon>
        <taxon>Eurotiales</taxon>
        <taxon>Aspergillaceae</taxon>
        <taxon>Penicillium</taxon>
    </lineage>
</organism>
<dbReference type="Proteomes" id="UP001227192">
    <property type="component" value="Unassembled WGS sequence"/>
</dbReference>
<evidence type="ECO:0000313" key="1">
    <source>
        <dbReference type="EMBL" id="KAJ9487939.1"/>
    </source>
</evidence>
<name>A0AAI9TK35_PENTH</name>
<reference evidence="1" key="2">
    <citation type="journal article" date="2016" name="Fungal Biol.">
        <title>Ochratoxin A production by Penicillium thymicola.</title>
        <authorList>
            <person name="Nguyen H.D.T."/>
            <person name="McMullin D.R."/>
            <person name="Ponomareva E."/>
            <person name="Riley R."/>
            <person name="Pomraning K.R."/>
            <person name="Baker S.E."/>
            <person name="Seifert K.A."/>
        </authorList>
    </citation>
    <scope>NUCLEOTIDE SEQUENCE</scope>
    <source>
        <strain evidence="1">DAOM 180753</strain>
    </source>
</reference>
<protein>
    <submittedName>
        <fullName evidence="1">Uncharacterized protein</fullName>
    </submittedName>
</protein>
<feature type="non-terminal residue" evidence="1">
    <location>
        <position position="1"/>
    </location>
</feature>
<sequence length="49" mass="5592">SCDRQIRPRKCQITSKLFLDLDGVTVVLNRALDIVSRKAHGMEFPRIHG</sequence>
<evidence type="ECO:0000313" key="2">
    <source>
        <dbReference type="Proteomes" id="UP001227192"/>
    </source>
</evidence>
<dbReference type="EMBL" id="LACB01000137">
    <property type="protein sequence ID" value="KAJ9487939.1"/>
    <property type="molecule type" value="Genomic_DNA"/>
</dbReference>
<accession>A0AAI9TK35</accession>
<gene>
    <name evidence="1" type="ORF">VN97_g5357</name>
</gene>
<dbReference type="AlphaFoldDB" id="A0AAI9TK35"/>
<proteinExistence type="predicted"/>
<keyword evidence="2" id="KW-1185">Reference proteome</keyword>
<reference evidence="1" key="1">
    <citation type="submission" date="2015-06" db="EMBL/GenBank/DDBJ databases">
        <authorList>
            <person name="Nguyen H."/>
        </authorList>
    </citation>
    <scope>NUCLEOTIDE SEQUENCE</scope>
    <source>
        <strain evidence="1">DAOM 180753</strain>
    </source>
</reference>
<comment type="caution">
    <text evidence="1">The sequence shown here is derived from an EMBL/GenBank/DDBJ whole genome shotgun (WGS) entry which is preliminary data.</text>
</comment>